<dbReference type="AlphaFoldDB" id="S9UFC3"/>
<dbReference type="RefSeq" id="WP_021257779.1">
    <property type="nucleotide sequence ID" value="NZ_ATMT01000002.1"/>
</dbReference>
<gene>
    <name evidence="1" type="ORF">PAALTS15_00830</name>
</gene>
<evidence type="ECO:0000313" key="2">
    <source>
        <dbReference type="Proteomes" id="UP000015344"/>
    </source>
</evidence>
<dbReference type="PATRIC" id="fig|1117108.3.peg.169"/>
<name>S9UFC3_PAEAL</name>
<evidence type="ECO:0000313" key="1">
    <source>
        <dbReference type="EMBL" id="EPY09160.1"/>
    </source>
</evidence>
<comment type="caution">
    <text evidence="1">The sequence shown here is derived from an EMBL/GenBank/DDBJ whole genome shotgun (WGS) entry which is preliminary data.</text>
</comment>
<accession>S9UFC3</accession>
<dbReference type="Proteomes" id="UP000015344">
    <property type="component" value="Unassembled WGS sequence"/>
</dbReference>
<protein>
    <submittedName>
        <fullName evidence="1">Uncharacterized protein</fullName>
    </submittedName>
</protein>
<organism evidence="1 2">
    <name type="scientific">Paenibacillus alvei TS-15</name>
    <dbReference type="NCBI Taxonomy" id="1117108"/>
    <lineage>
        <taxon>Bacteria</taxon>
        <taxon>Bacillati</taxon>
        <taxon>Bacillota</taxon>
        <taxon>Bacilli</taxon>
        <taxon>Bacillales</taxon>
        <taxon>Paenibacillaceae</taxon>
        <taxon>Paenibacillus</taxon>
    </lineage>
</organism>
<proteinExistence type="predicted"/>
<dbReference type="EMBL" id="ATMT01000002">
    <property type="protein sequence ID" value="EPY09160.1"/>
    <property type="molecule type" value="Genomic_DNA"/>
</dbReference>
<sequence>MINGGELAKVRSQYMNELYSRTDYSKEVKGISLESFYTLTRDDRKIYNPDLSSKFQEPFFKMMSDELKEMFLNDQSVKNTIKNIQDKGKALLKVAEEMNNK</sequence>
<reference evidence="1 2" key="1">
    <citation type="submission" date="2013-05" db="EMBL/GenBank/DDBJ databases">
        <authorList>
            <person name="Strain E.A."/>
            <person name="Brown E."/>
            <person name="Allard M.W."/>
            <person name="Luo Y.L."/>
        </authorList>
    </citation>
    <scope>NUCLEOTIDE SEQUENCE [LARGE SCALE GENOMIC DNA]</scope>
    <source>
        <strain evidence="1 2">TS-15</strain>
    </source>
</reference>